<dbReference type="AlphaFoldDB" id="A0A8R1I8A5"/>
<reference evidence="2" key="1">
    <citation type="submission" date="2010-08" db="EMBL/GenBank/DDBJ databases">
        <authorList>
            <consortium name="Caenorhabditis japonica Sequencing Consortium"/>
            <person name="Wilson R.K."/>
        </authorList>
    </citation>
    <scope>NUCLEOTIDE SEQUENCE [LARGE SCALE GENOMIC DNA]</scope>
    <source>
        <strain evidence="2">DF5081</strain>
    </source>
</reference>
<proteinExistence type="predicted"/>
<keyword evidence="2" id="KW-1185">Reference proteome</keyword>
<accession>A0A8R1I8A5</accession>
<organism evidence="1 2">
    <name type="scientific">Caenorhabditis japonica</name>
    <dbReference type="NCBI Taxonomy" id="281687"/>
    <lineage>
        <taxon>Eukaryota</taxon>
        <taxon>Metazoa</taxon>
        <taxon>Ecdysozoa</taxon>
        <taxon>Nematoda</taxon>
        <taxon>Chromadorea</taxon>
        <taxon>Rhabditida</taxon>
        <taxon>Rhabditina</taxon>
        <taxon>Rhabditomorpha</taxon>
        <taxon>Rhabditoidea</taxon>
        <taxon>Rhabditidae</taxon>
        <taxon>Peloderinae</taxon>
        <taxon>Caenorhabditis</taxon>
    </lineage>
</organism>
<name>A0A8R1I8A5_CAEJA</name>
<evidence type="ECO:0000313" key="2">
    <source>
        <dbReference type="Proteomes" id="UP000005237"/>
    </source>
</evidence>
<dbReference type="EnsemblMetazoa" id="CJA26086.1">
    <property type="protein sequence ID" value="CJA26086.1"/>
    <property type="gene ID" value="WBGene00181658"/>
</dbReference>
<sequence>MSFGKCFSVVRILTVKNAAEAYRKISVDAGLSVFEMNGDESWEDEEHIGSPESRNRIGPLTNHLLIMMEKIFWINVVYIRFYNKLSPP</sequence>
<dbReference type="Proteomes" id="UP000005237">
    <property type="component" value="Unassembled WGS sequence"/>
</dbReference>
<reference evidence="1" key="2">
    <citation type="submission" date="2022-06" db="UniProtKB">
        <authorList>
            <consortium name="EnsemblMetazoa"/>
        </authorList>
    </citation>
    <scope>IDENTIFICATION</scope>
    <source>
        <strain evidence="1">DF5081</strain>
    </source>
</reference>
<protein>
    <submittedName>
        <fullName evidence="1">Uncharacterized protein</fullName>
    </submittedName>
</protein>
<evidence type="ECO:0000313" key="1">
    <source>
        <dbReference type="EnsemblMetazoa" id="CJA26086.1"/>
    </source>
</evidence>